<dbReference type="InterPro" id="IPR006915">
    <property type="entry name" value="DUF637_hemagglutn_put"/>
</dbReference>
<feature type="chain" id="PRO_5020352607" evidence="2">
    <location>
        <begin position="29"/>
        <end position="3521"/>
    </location>
</feature>
<proteinExistence type="predicted"/>
<dbReference type="InterPro" id="IPR008619">
    <property type="entry name" value="Filamentous_hemagglutn_rpt"/>
</dbReference>
<keyword evidence="2" id="KW-0732">Signal</keyword>
<dbReference type="SUPFAM" id="SSF51126">
    <property type="entry name" value="Pectin lyase-like"/>
    <property type="match status" value="1"/>
</dbReference>
<dbReference type="RefSeq" id="WP_116802531.1">
    <property type="nucleotide sequence ID" value="NZ_JAREJV010000011.1"/>
</dbReference>
<dbReference type="InterPro" id="IPR010069">
    <property type="entry name" value="CdiA_FHA1_rpt"/>
</dbReference>
<dbReference type="EMBL" id="MK509256">
    <property type="protein sequence ID" value="QCO92419.1"/>
    <property type="molecule type" value="Genomic_DNA"/>
</dbReference>
<name>A0A4P8GCT9_PSEAI</name>
<dbReference type="InterPro" id="IPR025157">
    <property type="entry name" value="Hemagglutinin_rpt"/>
</dbReference>
<reference evidence="4" key="1">
    <citation type="journal article" date="2019" name="J. Bacteriol.">
        <title>Diversity of Pseudomonas aeruginosa contact-dependent growth inhibition systems.</title>
        <authorList>
            <person name="Allen J.P."/>
            <person name="Hauser A.R."/>
        </authorList>
    </citation>
    <scope>NUCLEOTIDE SEQUENCE</scope>
    <source>
        <strain evidence="4">PABL051</strain>
    </source>
</reference>
<dbReference type="NCBIfam" id="TIGR01901">
    <property type="entry name" value="adhes_NPXG"/>
    <property type="match status" value="1"/>
</dbReference>
<organism evidence="4">
    <name type="scientific">Pseudomonas aeruginosa</name>
    <dbReference type="NCBI Taxonomy" id="287"/>
    <lineage>
        <taxon>Bacteria</taxon>
        <taxon>Pseudomonadati</taxon>
        <taxon>Pseudomonadota</taxon>
        <taxon>Gammaproteobacteria</taxon>
        <taxon>Pseudomonadales</taxon>
        <taxon>Pseudomonadaceae</taxon>
        <taxon>Pseudomonas</taxon>
    </lineage>
</organism>
<gene>
    <name evidence="4" type="primary">cdiA1</name>
</gene>
<dbReference type="InterPro" id="IPR008638">
    <property type="entry name" value="FhaB/CdiA-like_TPS"/>
</dbReference>
<evidence type="ECO:0000256" key="2">
    <source>
        <dbReference type="SAM" id="SignalP"/>
    </source>
</evidence>
<protein>
    <submittedName>
        <fullName evidence="4">CdiA</fullName>
    </submittedName>
</protein>
<dbReference type="Pfam" id="PF05594">
    <property type="entry name" value="Fil_haemagg"/>
    <property type="match status" value="19"/>
</dbReference>
<dbReference type="NCBIfam" id="TIGR01731">
    <property type="entry name" value="fil_hemag_20aa"/>
    <property type="match status" value="42"/>
</dbReference>
<dbReference type="Pfam" id="PF13332">
    <property type="entry name" value="Fil_haemagg_2"/>
    <property type="match status" value="3"/>
</dbReference>
<dbReference type="InterPro" id="IPR012334">
    <property type="entry name" value="Pectin_lyas_fold"/>
</dbReference>
<evidence type="ECO:0000256" key="1">
    <source>
        <dbReference type="SAM" id="MobiDB-lite"/>
    </source>
</evidence>
<feature type="signal peptide" evidence="2">
    <location>
        <begin position="1"/>
        <end position="28"/>
    </location>
</feature>
<feature type="domain" description="Filamentous haemagglutinin FhaB/tRNA nuclease CdiA-like TPS" evidence="3">
    <location>
        <begin position="47"/>
        <end position="168"/>
    </location>
</feature>
<evidence type="ECO:0000313" key="4">
    <source>
        <dbReference type="EMBL" id="QCO92419.1"/>
    </source>
</evidence>
<dbReference type="InterPro" id="IPR011050">
    <property type="entry name" value="Pectin_lyase_fold/virulence"/>
</dbReference>
<dbReference type="Gene3D" id="2.160.20.10">
    <property type="entry name" value="Single-stranded right-handed beta-helix, Pectin lyase-like"/>
    <property type="match status" value="1"/>
</dbReference>
<dbReference type="SMART" id="SM00912">
    <property type="entry name" value="Haemagg_act"/>
    <property type="match status" value="1"/>
</dbReference>
<dbReference type="GO" id="GO:0003824">
    <property type="term" value="F:catalytic activity"/>
    <property type="evidence" value="ECO:0007669"/>
    <property type="project" value="UniProtKB-ARBA"/>
</dbReference>
<sequence length="3521" mass="360614">MDIRSPLNQCIALSLAGILFLNPIVAAAAGLALDKAAGGNTGLGQAGNGVPIVNIATPNGAGLSNNHFRDYNVGANGLILNNATGKTQGTQLGGIILGNPNLKGQAAQVILNQVTGGNRSTLAGYTEVAGQSARVIVANPHGITCQGCGFINTPRATLTTGKPIMDGQRLERFQVDGGDIVVEGAELNVGNLEQFDLITRSAKLNAKLYAKNLNIVTGRNDVQADSLQATPRAADGSEKPQLAIDSSALGGMYAGAIRLVGTEQGVGVRLAGDMAASGGDIRIDASGKLSLAQASSQGDLKIAAQAVELNGKTYAGGSAEIRSAEELVNRQSLAARERIVLEAAHIDNAGVIEAGVEPDERRNARGDLELRSGTLRNAGSLVASRALEAKASQALDNQGGSLKGATVRVDAGHLNNRGGKLLAEGELRVEASSLDNRQDGLLQSRDRAVVKTRGDLDNRGGQVIGLNDLEVGAATLDNGQQGLLGSQQSTRVSAQALVNRGDGEVSGKRVEARVGSLDNRGGKLIGDDLLVVASGAIDNRLGLFSAANRLDLRARSLDNSGKGTLSSRGGLEVSLGGLLDNRDEGNLLSQGAQRVTVGQLDNRAGGLLSSRSELNVHGASLDNRGGVLVADAGLSATGGAFDNRDGGSASGKAGVRVEVASLRNDQGGKLLSDGRLDLAANAVGNAGGRIAAKGDLQATLGSLAQQGGELVSEKTLKVAADTLDNSQSGLIAANGGIAIEARQVDNRAGEISSTSKVAVNAREQLDNRGGKVIGDSGLRLTVQRLLNQAKGVLAGRDGLSLDGGELFNGDGGRLDSQNSLSVSLGGVLDNQGGALVSEGSLTARAARLDNRGGTFSSAGALALTSQAALDNQGGRLLSDAGVTLKGASLDNSRSGVISAKGAVDIRTGVLDNSRNGGIGSNAGITLVAARLDNGQQGRVSAKGLLDANLKGLDQRGGGVLVSETGVTLDLNGGTLVNRDGGLIATPGALLLRQLGAVDNGAGGEISSDRAFTLAAASLDNRGGRLIGAASLTLRIAQALDNSLAGVISGAAGLDIAAARLDNSAKGTLASRAGIDLRVDGALDNHAEGTVSGARLTLASASLDNSGKGLLSGNAGLSVVTGALDNAEGGQLISQGVLDVSSADLDNRGGALSGKQSLRLSAANLDNRGGLLTSDGELELTAGRVDSADGGEISARGDLRLTVERLVQRQGRLIGERGVSLDLRGGDLDNQGGLISARGPLSIERLNVLDNRQGGEISSQQGFELLARRIDNGQQGRIISAGKLRLDADALGNAGAGLLSGWQGLTVTGGSLDNSAGGTLSSKDGELAISLGGALDNHGQGALVSKGAQRIDAASLDNAQGIVSGESDVTLSIAGKLDNGQGGLVSAQRALSFERDDTLLNNAGGRINGGSLLLKGASLDNSDGQLISQGRLDAILGGALVNTGAARLASGGDLLLRSASVDNRGGKLVSQGLLEISAGSLDNSASGTLASQAGMSLRLGGGALRNQQEGLIFSQAGALEVQAGSLDNRQGTLQAQGDNRLRIGGALDNQGGRLDSRAGNLDLQSGSLDNGAGGVLNSAKGWLTLVTGLFDNSAGVTQAQSLEIRAGQGVRNQQGHLSALGGDNRIVTADFDNQGGGLYASGLLSLDGQRFLNQGAAAGQGGKVGAGRIDFSLAGALANRFGQLESESELHLRAAAIDNSGGSLRALGRSGSTRLVAGGLNNAYGVLESANQDLDLQLGSLANAGGRILHTGNGTFGLDSGQVIRAGGELTTNGLLDIRASEWTNSSVLQAGRLNLDIGTFRQTAEGKLLAVQSFTGRGGDWSNDGLLASDGSLRLELSGGYRGNGRATSLGDFALNAASLDLGDAASLAGGANVTLGAGNLLVNRGRITAAGDLVASAASLNNYGTLGGGGNLRLNAPALLNERGLLFSGADMTLRAGDITNLYGDVYSLGRLDIARDDAGNRAASLRNLSGVIESGKDFSLRASLIENRRAVLESKSGLYTAKMEQTACIEGVNAGDCSGKRNAIWTITQRDKTEVTASSAMGQLLAGGDFAIDGGTLNNLSSLIGSGGNLTANLEVLDNQGLETGELETIRVLRTARGGDIGGIDQKSRNFTNLYWYQSANFDPARAGEIPAALNAILSDWSFEYEFPSKGPTPISSGDQSYAAVIQAAGDVTVNASTRIDNGVTRPGYIFVGSGRQVGDSAVGGSGVSVVVPLTSQLPPDLARRQVNPVTLPGFSLPQGDNGLFRLSSRFAEDGNGSAALGAGADRTQGGSGVSVGQQGAGNVAGTWQGQGVRVDGLAGAANVQGQGGSTLGGSLPGVARVQGVPGNATPSASHKYLIETNPALTERKQFLNSDYLLSGLGMNPDASKKRLGDGLYEQRLIRDAVVARTGQRYIDGLSSDEALFRYLMDNAIAYKDQLHLQLGVGLSAEQMAALTHDIVWLEEVEVNGEKVLAPVVYLAQAEGRLAPNGALIQGRDVKLVSGGDLHNVGTLRARNDLSATADNLDNSGLIEAGKRLDLLAGDSIRNRQGGVIAGRDVSLTALTGDVINERSVTRYDSALDGRTWERSFADSAARVEAANSLNVQAGRDIANLGGVLQSRGDLSLDAGRDVTVAAVEDRQGQTRWSTSRLQSVTQLGAEVSAGRDLNVSAGRDLSAVASALEARRDIALSAGRDVTLAAAANEEHAYSKTRKVTYQEDKVAQQGTRVDAGGDLAINAGQDLRLIASQASAGDEAYLVAGDKLELLAANDSNYYLYDKKKKGDFGRKETRRDEVTDVKAVGSQISSGGDLTLLSGGDQTYQGAKLESGNDLAIVSGGAVTFEAVKDLHQESHEKSKGDLAWQSSKGKGQTDETVRQSQIVAQGNLAIKAVEGLKIDLKHIDQKTVSQTIDAMVQADPQLAWLKEAEQRGDVDWRMVQEVHDSWKYSNSGLGAAPSLAIAIVAAAYLGPVYGAMASNLAIGTINNGGDLGKGLQQATSADSLKGYAIAAATAYLVSPQLDKAFGVSSDNINKVTKGFKLSTVEGIGGFAAYSIAQGFAQSVMQQAAYGGSYIDNLGNAMAGQARNLGMAVGFNFIGDSVKYPDGSPPKIMAHALMGGLLAEASGSDFKTGAAAAGANEAMINLLGKMVGGDQNLELMASQLVGVAAASAVNGDVSLGAEIAKSGTAYNRQLHPDEIKFASDVERVKRYAQENGLSEDTARKELLSTAAMMVDNGWNQALAGTDINAARAAQYLRTELGTGPDSNLFQVTQADYYNERVGLTALFKNKEALTSVLENIALANPASYTRDPANRAEVLNAKGEGSQAGFGLALEGIVSAPSKTALWLMGALTCSSCAERDIQNAWNSVASLPEDIRMKGYLDALHTMQGQGASVVRDNAASSTALGVEVGLAIDGGLAGAGKGVVTDGPKGILTLKDFPDVSTKISQKQLRHIAGTQQLEARGGGGFLNSVSDAQKVLDAYHTGQVKILGRNAQGFPVVKFEGVTGTNVNLGVGITDQATNVFIIKGTKSPSIVPTNPNWSPK</sequence>
<evidence type="ECO:0000259" key="3">
    <source>
        <dbReference type="SMART" id="SM00912"/>
    </source>
</evidence>
<dbReference type="Pfam" id="PF04830">
    <property type="entry name" value="DUF637"/>
    <property type="match status" value="1"/>
</dbReference>
<feature type="region of interest" description="Disordered" evidence="1">
    <location>
        <begin position="2832"/>
        <end position="2855"/>
    </location>
</feature>
<accession>A0A4P8GCT9</accession>
<dbReference type="Pfam" id="PF05860">
    <property type="entry name" value="TPS"/>
    <property type="match status" value="1"/>
</dbReference>